<gene>
    <name evidence="2" type="ORF">ADEAN_000308000</name>
</gene>
<evidence type="ECO:0000313" key="3">
    <source>
        <dbReference type="Proteomes" id="UP000515908"/>
    </source>
</evidence>
<dbReference type="AlphaFoldDB" id="A0A7G2C855"/>
<evidence type="ECO:0000313" key="2">
    <source>
        <dbReference type="EMBL" id="CAD2215625.1"/>
    </source>
</evidence>
<dbReference type="Gene3D" id="3.40.50.1240">
    <property type="entry name" value="Phosphoglycerate mutase-like"/>
    <property type="match status" value="1"/>
</dbReference>
<evidence type="ECO:0008006" key="4">
    <source>
        <dbReference type="Google" id="ProtNLM"/>
    </source>
</evidence>
<feature type="compositionally biased region" description="Low complexity" evidence="1">
    <location>
        <begin position="34"/>
        <end position="60"/>
    </location>
</feature>
<dbReference type="InterPro" id="IPR029033">
    <property type="entry name" value="His_PPase_superfam"/>
</dbReference>
<dbReference type="PANTHER" id="PTHR46192">
    <property type="entry name" value="BROAD-RANGE ACID PHOSPHATASE DET1"/>
    <property type="match status" value="1"/>
</dbReference>
<name>A0A7G2C855_9TRYP</name>
<dbReference type="Proteomes" id="UP000515908">
    <property type="component" value="Chromosome 05"/>
</dbReference>
<feature type="region of interest" description="Disordered" evidence="1">
    <location>
        <begin position="264"/>
        <end position="313"/>
    </location>
</feature>
<organism evidence="2 3">
    <name type="scientific">Angomonas deanei</name>
    <dbReference type="NCBI Taxonomy" id="59799"/>
    <lineage>
        <taxon>Eukaryota</taxon>
        <taxon>Discoba</taxon>
        <taxon>Euglenozoa</taxon>
        <taxon>Kinetoplastea</taxon>
        <taxon>Metakinetoplastina</taxon>
        <taxon>Trypanosomatida</taxon>
        <taxon>Trypanosomatidae</taxon>
        <taxon>Strigomonadinae</taxon>
        <taxon>Angomonas</taxon>
    </lineage>
</organism>
<dbReference type="SUPFAM" id="SSF53254">
    <property type="entry name" value="Phosphoglycerate mutase-like"/>
    <property type="match status" value="1"/>
</dbReference>
<proteinExistence type="predicted"/>
<feature type="compositionally biased region" description="Low complexity" evidence="1">
    <location>
        <begin position="273"/>
        <end position="290"/>
    </location>
</feature>
<dbReference type="VEuPathDB" id="TriTrypDB:ADEAN_000308000"/>
<evidence type="ECO:0000256" key="1">
    <source>
        <dbReference type="SAM" id="MobiDB-lite"/>
    </source>
</evidence>
<feature type="region of interest" description="Disordered" evidence="1">
    <location>
        <begin position="29"/>
        <end position="97"/>
    </location>
</feature>
<feature type="compositionally biased region" description="Basic and acidic residues" evidence="1">
    <location>
        <begin position="80"/>
        <end position="97"/>
    </location>
</feature>
<protein>
    <recommendedName>
        <fullName evidence="4">Histidine phosphatase superfamily (Branch 1)</fullName>
    </recommendedName>
</protein>
<keyword evidence="3" id="KW-1185">Reference proteome</keyword>
<dbReference type="EMBL" id="LR877149">
    <property type="protein sequence ID" value="CAD2215625.1"/>
    <property type="molecule type" value="Genomic_DNA"/>
</dbReference>
<accession>A0A7G2C855</accession>
<dbReference type="InterPro" id="IPR052765">
    <property type="entry name" value="PGM-Related"/>
</dbReference>
<reference evidence="2 3" key="1">
    <citation type="submission" date="2020-08" db="EMBL/GenBank/DDBJ databases">
        <authorList>
            <person name="Newling K."/>
            <person name="Davey J."/>
            <person name="Forrester S."/>
        </authorList>
    </citation>
    <scope>NUCLEOTIDE SEQUENCE [LARGE SCALE GENOMIC DNA]</scope>
    <source>
        <strain evidence="3">Crithidia deanei Carvalho (ATCC PRA-265)</strain>
    </source>
</reference>
<sequence length="379" mass="43027">MRPYVCTHKIKYYLSLQYSPSSPLWTGTTVRHTSNNNSNNNSETVDSNQNNNISNNDSSQPPKKAKRMSITIRSGSARAKAKEERKKNTKTKPENGMEKTTDYFINHHKHTNPPMQVTLGNAMEEDPDWDTLRPTAASINLLHYNNHNQQNIMEQVSPTPSQRLDGVNEMRTRRTSRTRFVEPVKRIILIRNGHSAANDNLNTYVTTPDWRIPLVREGVQQCLKAGREVADIVGAEPVYFYYSPYIRSRQSLRYVLEGYDEGRRSNVSQPWWSSEDPSENNNNDNENQNNTVSLPQNAAPEVEPPHPTTTSNTVNDLLFLRQDSSDIIGVREDVRLRDGDIGRYSSLEECYFTSTNAKSMANFSIVFHSAKVAPTCATG</sequence>